<dbReference type="SUPFAM" id="SSF47413">
    <property type="entry name" value="lambda repressor-like DNA-binding domains"/>
    <property type="match status" value="1"/>
</dbReference>
<protein>
    <submittedName>
        <fullName evidence="2">Helix-turn-helix domain-containing protein</fullName>
    </submittedName>
</protein>
<gene>
    <name evidence="2" type="ORF">ACFQ4B_36345</name>
</gene>
<dbReference type="Pfam" id="PF12844">
    <property type="entry name" value="HTH_19"/>
    <property type="match status" value="1"/>
</dbReference>
<dbReference type="Proteomes" id="UP001597180">
    <property type="component" value="Unassembled WGS sequence"/>
</dbReference>
<dbReference type="EMBL" id="JBHTLU010000065">
    <property type="protein sequence ID" value="MFD1225563.1"/>
    <property type="molecule type" value="Genomic_DNA"/>
</dbReference>
<dbReference type="PROSITE" id="PS50943">
    <property type="entry name" value="HTH_CROC1"/>
    <property type="match status" value="1"/>
</dbReference>
<dbReference type="InterPro" id="IPR010982">
    <property type="entry name" value="Lambda_DNA-bd_dom_sf"/>
</dbReference>
<dbReference type="CDD" id="cd00093">
    <property type="entry name" value="HTH_XRE"/>
    <property type="match status" value="1"/>
</dbReference>
<organism evidence="2 3">
    <name type="scientific">Paenibacillus vulneris</name>
    <dbReference type="NCBI Taxonomy" id="1133364"/>
    <lineage>
        <taxon>Bacteria</taxon>
        <taxon>Bacillati</taxon>
        <taxon>Bacillota</taxon>
        <taxon>Bacilli</taxon>
        <taxon>Bacillales</taxon>
        <taxon>Paenibacillaceae</taxon>
        <taxon>Paenibacillus</taxon>
    </lineage>
</organism>
<evidence type="ECO:0000313" key="2">
    <source>
        <dbReference type="EMBL" id="MFD1225563.1"/>
    </source>
</evidence>
<dbReference type="SMART" id="SM00530">
    <property type="entry name" value="HTH_XRE"/>
    <property type="match status" value="1"/>
</dbReference>
<comment type="caution">
    <text evidence="2">The sequence shown here is derived from an EMBL/GenBank/DDBJ whole genome shotgun (WGS) entry which is preliminary data.</text>
</comment>
<proteinExistence type="predicted"/>
<sequence length="167" mass="19028">MALVENIKALCSQNGLSVLKLEKELRFGRGSIYNWDKNSPSVDKVQKVAKYFKVSLNHVLKGVDPTKNTSPEDDVNHKVEHQISRNTLGALDPLDSRLLKKEILRIVRVRKSILQSLCESDVQAYKHAFEASKREGDDPFLSSVERLIWQWVAIRLASDLKCKNEGR</sequence>
<dbReference type="Gene3D" id="1.10.260.40">
    <property type="entry name" value="lambda repressor-like DNA-binding domains"/>
    <property type="match status" value="1"/>
</dbReference>
<feature type="domain" description="HTH cro/C1-type" evidence="1">
    <location>
        <begin position="7"/>
        <end position="59"/>
    </location>
</feature>
<dbReference type="InterPro" id="IPR001387">
    <property type="entry name" value="Cro/C1-type_HTH"/>
</dbReference>
<keyword evidence="3" id="KW-1185">Reference proteome</keyword>
<evidence type="ECO:0000313" key="3">
    <source>
        <dbReference type="Proteomes" id="UP001597180"/>
    </source>
</evidence>
<accession>A0ABW3UXB6</accession>
<dbReference type="RefSeq" id="WP_345584988.1">
    <property type="nucleotide sequence ID" value="NZ_BAABJG010000002.1"/>
</dbReference>
<evidence type="ECO:0000259" key="1">
    <source>
        <dbReference type="PROSITE" id="PS50943"/>
    </source>
</evidence>
<reference evidence="3" key="1">
    <citation type="journal article" date="2019" name="Int. J. Syst. Evol. Microbiol.">
        <title>The Global Catalogue of Microorganisms (GCM) 10K type strain sequencing project: providing services to taxonomists for standard genome sequencing and annotation.</title>
        <authorList>
            <consortium name="The Broad Institute Genomics Platform"/>
            <consortium name="The Broad Institute Genome Sequencing Center for Infectious Disease"/>
            <person name="Wu L."/>
            <person name="Ma J."/>
        </authorList>
    </citation>
    <scope>NUCLEOTIDE SEQUENCE [LARGE SCALE GENOMIC DNA]</scope>
    <source>
        <strain evidence="3">CCUG 53270</strain>
    </source>
</reference>
<name>A0ABW3UXB6_9BACL</name>